<organism evidence="1">
    <name type="scientific">marine sediment metagenome</name>
    <dbReference type="NCBI Taxonomy" id="412755"/>
    <lineage>
        <taxon>unclassified sequences</taxon>
        <taxon>metagenomes</taxon>
        <taxon>ecological metagenomes</taxon>
    </lineage>
</organism>
<feature type="non-terminal residue" evidence="1">
    <location>
        <position position="260"/>
    </location>
</feature>
<accession>A0A0F9B6N4</accession>
<evidence type="ECO:0000313" key="1">
    <source>
        <dbReference type="EMBL" id="KKL09452.1"/>
    </source>
</evidence>
<dbReference type="AlphaFoldDB" id="A0A0F9B6N4"/>
<sequence length="260" mass="28865">MYPEKGYGANVVPVYLAINNPAILDEKVLPHRQRETFKKLKSEGYDGAIFPDDFGTTYVAFDSTQIKSAIVQQEPVWKTEGPAVTEKGEVSQFIKGPEGEIGVSLKAVSKGISFVKHVGQRFFTARGELPASVYKENVRKDGTISKIQREISLKIKDYERAVKSEFGKRDLTNEEVIAFNAALKGEVPLESLPESVATEVGIQRNYIDALSSRAIEIGAISGPLVGVVNKNKGIYIHRSYRKHDSPKWAEEVPVEIRNRA</sequence>
<dbReference type="EMBL" id="LAZR01042477">
    <property type="protein sequence ID" value="KKL09452.1"/>
    <property type="molecule type" value="Genomic_DNA"/>
</dbReference>
<comment type="caution">
    <text evidence="1">The sequence shown here is derived from an EMBL/GenBank/DDBJ whole genome shotgun (WGS) entry which is preliminary data.</text>
</comment>
<protein>
    <submittedName>
        <fullName evidence="1">Uncharacterized protein</fullName>
    </submittedName>
</protein>
<proteinExistence type="predicted"/>
<gene>
    <name evidence="1" type="ORF">LCGC14_2565730</name>
</gene>
<name>A0A0F9B6N4_9ZZZZ</name>
<reference evidence="1" key="1">
    <citation type="journal article" date="2015" name="Nature">
        <title>Complex archaea that bridge the gap between prokaryotes and eukaryotes.</title>
        <authorList>
            <person name="Spang A."/>
            <person name="Saw J.H."/>
            <person name="Jorgensen S.L."/>
            <person name="Zaremba-Niedzwiedzka K."/>
            <person name="Martijn J."/>
            <person name="Lind A.E."/>
            <person name="van Eijk R."/>
            <person name="Schleper C."/>
            <person name="Guy L."/>
            <person name="Ettema T.J."/>
        </authorList>
    </citation>
    <scope>NUCLEOTIDE SEQUENCE</scope>
</reference>